<protein>
    <submittedName>
        <fullName evidence="2">Uncharacterized protein</fullName>
    </submittedName>
</protein>
<feature type="compositionally biased region" description="Low complexity" evidence="1">
    <location>
        <begin position="60"/>
        <end position="70"/>
    </location>
</feature>
<evidence type="ECO:0000256" key="1">
    <source>
        <dbReference type="SAM" id="MobiDB-lite"/>
    </source>
</evidence>
<organism evidence="2 3">
    <name type="scientific">Panicum virgatum</name>
    <name type="common">Blackwell switchgrass</name>
    <dbReference type="NCBI Taxonomy" id="38727"/>
    <lineage>
        <taxon>Eukaryota</taxon>
        <taxon>Viridiplantae</taxon>
        <taxon>Streptophyta</taxon>
        <taxon>Embryophyta</taxon>
        <taxon>Tracheophyta</taxon>
        <taxon>Spermatophyta</taxon>
        <taxon>Magnoliopsida</taxon>
        <taxon>Liliopsida</taxon>
        <taxon>Poales</taxon>
        <taxon>Poaceae</taxon>
        <taxon>PACMAD clade</taxon>
        <taxon>Panicoideae</taxon>
        <taxon>Panicodae</taxon>
        <taxon>Paniceae</taxon>
        <taxon>Panicinae</taxon>
        <taxon>Panicum</taxon>
        <taxon>Panicum sect. Hiantes</taxon>
    </lineage>
</organism>
<reference evidence="2" key="1">
    <citation type="submission" date="2020-05" db="EMBL/GenBank/DDBJ databases">
        <title>WGS assembly of Panicum virgatum.</title>
        <authorList>
            <person name="Lovell J.T."/>
            <person name="Jenkins J."/>
            <person name="Shu S."/>
            <person name="Juenger T.E."/>
            <person name="Schmutz J."/>
        </authorList>
    </citation>
    <scope>NUCLEOTIDE SEQUENCE</scope>
    <source>
        <strain evidence="2">AP13</strain>
    </source>
</reference>
<feature type="region of interest" description="Disordered" evidence="1">
    <location>
        <begin position="48"/>
        <end position="70"/>
    </location>
</feature>
<accession>A0A8T0UQ41</accession>
<dbReference type="Proteomes" id="UP000823388">
    <property type="component" value="Chromosome 3K"/>
</dbReference>
<gene>
    <name evidence="2" type="ORF">PVAP13_3KG109881</name>
</gene>
<sequence length="162" mass="16985">MIEDMYTEEEKLQSAEASQNNPSGGGGGGTVVKPEHHHNTTTTALTAIGAGGGDQSHFRSAAASAGNNPSNSMLVSSSIVTDGDHLFSSCYPPASIHHGSHRHGAAVSLTLGLQQQQQPFIASGEATMMHQRSLMIHGDGEEEPVLPYRDLMGSQLLHDLTG</sequence>
<dbReference type="EMBL" id="CM029041">
    <property type="protein sequence ID" value="KAG2624175.1"/>
    <property type="molecule type" value="Genomic_DNA"/>
</dbReference>
<keyword evidence="3" id="KW-1185">Reference proteome</keyword>
<feature type="region of interest" description="Disordered" evidence="1">
    <location>
        <begin position="1"/>
        <end position="36"/>
    </location>
</feature>
<evidence type="ECO:0000313" key="3">
    <source>
        <dbReference type="Proteomes" id="UP000823388"/>
    </source>
</evidence>
<comment type="caution">
    <text evidence="2">The sequence shown here is derived from an EMBL/GenBank/DDBJ whole genome shotgun (WGS) entry which is preliminary data.</text>
</comment>
<proteinExistence type="predicted"/>
<name>A0A8T0UQ41_PANVG</name>
<dbReference type="AlphaFoldDB" id="A0A8T0UQ41"/>
<evidence type="ECO:0000313" key="2">
    <source>
        <dbReference type="EMBL" id="KAG2624175.1"/>
    </source>
</evidence>